<organism evidence="5 6">
    <name type="scientific">Gossypium anomalum</name>
    <dbReference type="NCBI Taxonomy" id="47600"/>
    <lineage>
        <taxon>Eukaryota</taxon>
        <taxon>Viridiplantae</taxon>
        <taxon>Streptophyta</taxon>
        <taxon>Embryophyta</taxon>
        <taxon>Tracheophyta</taxon>
        <taxon>Spermatophyta</taxon>
        <taxon>Magnoliopsida</taxon>
        <taxon>eudicotyledons</taxon>
        <taxon>Gunneridae</taxon>
        <taxon>Pentapetalae</taxon>
        <taxon>rosids</taxon>
        <taxon>malvids</taxon>
        <taxon>Malvales</taxon>
        <taxon>Malvaceae</taxon>
        <taxon>Malvoideae</taxon>
        <taxon>Gossypium</taxon>
    </lineage>
</organism>
<comment type="caution">
    <text evidence="5">The sequence shown here is derived from an EMBL/GenBank/DDBJ whole genome shotgun (WGS) entry which is preliminary data.</text>
</comment>
<dbReference type="Gene3D" id="2.160.20.10">
    <property type="entry name" value="Single-stranded right-handed beta-helix, Pectin lyase-like"/>
    <property type="match status" value="1"/>
</dbReference>
<evidence type="ECO:0000313" key="6">
    <source>
        <dbReference type="Proteomes" id="UP000701853"/>
    </source>
</evidence>
<keyword evidence="2" id="KW-0378">Hydrolase</keyword>
<dbReference type="AlphaFoldDB" id="A0A8J5YJQ4"/>
<dbReference type="InterPro" id="IPR011050">
    <property type="entry name" value="Pectin_lyase_fold/virulence"/>
</dbReference>
<dbReference type="InterPro" id="IPR000070">
    <property type="entry name" value="Pectinesterase_cat"/>
</dbReference>
<dbReference type="GO" id="GO:0030599">
    <property type="term" value="F:pectinesterase activity"/>
    <property type="evidence" value="ECO:0007669"/>
    <property type="project" value="InterPro"/>
</dbReference>
<reference evidence="5 6" key="1">
    <citation type="journal article" date="2021" name="bioRxiv">
        <title>The Gossypium anomalum genome as a resource for cotton improvement and evolutionary analysis of hybrid incompatibility.</title>
        <authorList>
            <person name="Grover C.E."/>
            <person name="Yuan D."/>
            <person name="Arick M.A."/>
            <person name="Miller E.R."/>
            <person name="Hu G."/>
            <person name="Peterson D.G."/>
            <person name="Wendel J.F."/>
            <person name="Udall J.A."/>
        </authorList>
    </citation>
    <scope>NUCLEOTIDE SEQUENCE [LARGE SCALE GENOMIC DNA]</scope>
    <source>
        <strain evidence="5">JFW-Udall</strain>
        <tissue evidence="5">Leaf</tissue>
    </source>
</reference>
<accession>A0A8J5YJQ4</accession>
<sequence>MDNQFNTITAQGKDFIDENTDTSALGDFIRPRGWMHFEGPVKVNFEETLYYAEYNNRGLGANFNARVNWKGYYKIDRSIAMKFTI</sequence>
<keyword evidence="6" id="KW-1185">Reference proteome</keyword>
<dbReference type="GO" id="GO:0042545">
    <property type="term" value="P:cell wall modification"/>
    <property type="evidence" value="ECO:0007669"/>
    <property type="project" value="InterPro"/>
</dbReference>
<evidence type="ECO:0000256" key="2">
    <source>
        <dbReference type="ARBA" id="ARBA00022801"/>
    </source>
</evidence>
<dbReference type="Proteomes" id="UP000701853">
    <property type="component" value="Chromosome 9"/>
</dbReference>
<dbReference type="EMBL" id="JAHUZN010000009">
    <property type="protein sequence ID" value="KAG8483162.1"/>
    <property type="molecule type" value="Genomic_DNA"/>
</dbReference>
<protein>
    <recommendedName>
        <fullName evidence="4">Pectinesterase catalytic domain-containing protein</fullName>
    </recommendedName>
</protein>
<evidence type="ECO:0000256" key="3">
    <source>
        <dbReference type="ARBA" id="ARBA00023085"/>
    </source>
</evidence>
<dbReference type="SUPFAM" id="SSF51126">
    <property type="entry name" value="Pectin lyase-like"/>
    <property type="match status" value="1"/>
</dbReference>
<comment type="pathway">
    <text evidence="1">Glycan metabolism; pectin degradation; 2-dehydro-3-deoxy-D-gluconate from pectin: step 1/5.</text>
</comment>
<gene>
    <name evidence="5" type="ORF">CXB51_022141</name>
</gene>
<dbReference type="GO" id="GO:0045490">
    <property type="term" value="P:pectin catabolic process"/>
    <property type="evidence" value="ECO:0007669"/>
    <property type="project" value="UniProtKB-UniPathway"/>
</dbReference>
<evidence type="ECO:0000313" key="5">
    <source>
        <dbReference type="EMBL" id="KAG8483162.1"/>
    </source>
</evidence>
<evidence type="ECO:0000256" key="1">
    <source>
        <dbReference type="ARBA" id="ARBA00005184"/>
    </source>
</evidence>
<dbReference type="InterPro" id="IPR012334">
    <property type="entry name" value="Pectin_lyas_fold"/>
</dbReference>
<dbReference type="Pfam" id="PF01095">
    <property type="entry name" value="Pectinesterase"/>
    <property type="match status" value="1"/>
</dbReference>
<dbReference type="UniPathway" id="UPA00545">
    <property type="reaction ID" value="UER00823"/>
</dbReference>
<dbReference type="OrthoDB" id="996985at2759"/>
<feature type="domain" description="Pectinesterase catalytic" evidence="4">
    <location>
        <begin position="23"/>
        <end position="84"/>
    </location>
</feature>
<name>A0A8J5YJQ4_9ROSI</name>
<proteinExistence type="predicted"/>
<dbReference type="PANTHER" id="PTHR31707">
    <property type="entry name" value="PECTINESTERASE"/>
    <property type="match status" value="1"/>
</dbReference>
<evidence type="ECO:0000259" key="4">
    <source>
        <dbReference type="Pfam" id="PF01095"/>
    </source>
</evidence>
<keyword evidence="3" id="KW-0063">Aspartyl esterase</keyword>